<dbReference type="EnsemblMetazoa" id="PPAI005729-RA">
    <property type="protein sequence ID" value="PPAI005729-PA"/>
    <property type="gene ID" value="PPAI005729"/>
</dbReference>
<feature type="region of interest" description="Disordered" evidence="2">
    <location>
        <begin position="841"/>
        <end position="882"/>
    </location>
</feature>
<sequence>MLYREMLEEQLQRARKRSDHAMVLESEIIKYQQKLNDMALERDVDKNKLQELVDENTQLQLATKNLTALSDLNQETSDLEEESVSADNSLSGQLTNNAQTRALRLELENRRLLATLDAMKESSFHESSNKILELEKEKKKLSLKVEQMQENCKRQVQQIQELEDVFKNALEENKKLQDSLDARQQANDRQVQEREADRMKIIDLETQIETLVKEKQRIQNLSDSIQRRADDVERLCDTKTRECESLSEKLVDFDKTRNQLDDLREKLNTMEKENINFTKEVVKLRESLEGLEKLGLDDTVLDNSDFNVENVVEKLVKNPETFRTVKEFMLHVGKETTSSDMCVLCHRKEIFTVEKEIEINNDCEVDLINQTEEVVSSVSAQWKKQCDHLYTENSSLKALNEQLEGENARQKVALATSESQMGSLNSQYVALQVTNSQLTAEKESLMKQMDIYKQRNESLRHDLMSLQSMLEQSNSEYESSRCENKDLKTTIRDLKAENRDLRERLFALEKDMKELEAESKSTKSDTMNLTNLRAEHSKLKEDFRNLFTQNDRMKQQYKTMQEQYRSMRNENGRLMLQNTELKGELSSRSDHATGLEIELAKVQQQCDMLVKANSDLDTDRQKLMDNVSQLLSQYHELIVMSQQDRQHYHEEEKCYTDKLNSLYRQKEQLEEKIMDYFKKMDNCAPKKKPFGSNLVKRVKKAGTDIMNRVPNRFQYRKSWIDDSRLTQSQLIMGSESGGNDSDNSTEEPNSVSSDTTLLSRYSNSRQSLQRKPSDNCRESPLTRGGVRSSLQTTSPRRDEVNRANRNSLHMLDGTSVGPDVTVAALGTAGSRRTVYLVDDGTKLPEATPSPSHSQSSAGGSSGANCSNSGDNGTHQSSGNPSTLLMYNRISNVIGGDVVSMGASSGNQMLNSGSDKANHRDNGKKRPPSEEKDKEPAI</sequence>
<feature type="compositionally biased region" description="Low complexity" evidence="2">
    <location>
        <begin position="733"/>
        <end position="742"/>
    </location>
</feature>
<feature type="compositionally biased region" description="Basic and acidic residues" evidence="2">
    <location>
        <begin position="926"/>
        <end position="937"/>
    </location>
</feature>
<feature type="compositionally biased region" description="Low complexity" evidence="2">
    <location>
        <begin position="849"/>
        <end position="872"/>
    </location>
</feature>
<name>A0A1B0DCV8_PHLPP</name>
<keyword evidence="1" id="KW-0175">Coiled coil</keyword>
<feature type="compositionally biased region" description="Polar residues" evidence="2">
    <location>
        <begin position="873"/>
        <end position="882"/>
    </location>
</feature>
<evidence type="ECO:0000256" key="1">
    <source>
        <dbReference type="SAM" id="Coils"/>
    </source>
</evidence>
<organism evidence="3 4">
    <name type="scientific">Phlebotomus papatasi</name>
    <name type="common">Sandfly</name>
    <dbReference type="NCBI Taxonomy" id="29031"/>
    <lineage>
        <taxon>Eukaryota</taxon>
        <taxon>Metazoa</taxon>
        <taxon>Ecdysozoa</taxon>
        <taxon>Arthropoda</taxon>
        <taxon>Hexapoda</taxon>
        <taxon>Insecta</taxon>
        <taxon>Pterygota</taxon>
        <taxon>Neoptera</taxon>
        <taxon>Endopterygota</taxon>
        <taxon>Diptera</taxon>
        <taxon>Nematocera</taxon>
        <taxon>Psychodoidea</taxon>
        <taxon>Psychodidae</taxon>
        <taxon>Phlebotomus</taxon>
        <taxon>Phlebotomus</taxon>
    </lineage>
</organism>
<dbReference type="EMBL" id="AJVK01014245">
    <property type="status" value="NOT_ANNOTATED_CDS"/>
    <property type="molecule type" value="Genomic_DNA"/>
</dbReference>
<dbReference type="EMBL" id="AJVK01014247">
    <property type="status" value="NOT_ANNOTATED_CDS"/>
    <property type="molecule type" value="Genomic_DNA"/>
</dbReference>
<dbReference type="Proteomes" id="UP000092462">
    <property type="component" value="Unassembled WGS sequence"/>
</dbReference>
<evidence type="ECO:0000256" key="2">
    <source>
        <dbReference type="SAM" id="MobiDB-lite"/>
    </source>
</evidence>
<feature type="compositionally biased region" description="Polar residues" evidence="2">
    <location>
        <begin position="901"/>
        <end position="914"/>
    </location>
</feature>
<feature type="compositionally biased region" description="Polar residues" evidence="2">
    <location>
        <begin position="746"/>
        <end position="770"/>
    </location>
</feature>
<dbReference type="GO" id="GO:0030705">
    <property type="term" value="P:cytoskeleton-dependent intracellular transport"/>
    <property type="evidence" value="ECO:0007669"/>
    <property type="project" value="TreeGrafter"/>
</dbReference>
<accession>A0A1B0DCV8</accession>
<dbReference type="GO" id="GO:0005737">
    <property type="term" value="C:cytoplasm"/>
    <property type="evidence" value="ECO:0007669"/>
    <property type="project" value="TreeGrafter"/>
</dbReference>
<evidence type="ECO:0000313" key="4">
    <source>
        <dbReference type="Proteomes" id="UP000092462"/>
    </source>
</evidence>
<evidence type="ECO:0008006" key="5">
    <source>
        <dbReference type="Google" id="ProtNLM"/>
    </source>
</evidence>
<protein>
    <recommendedName>
        <fullName evidence="5">Girdin</fullName>
    </recommendedName>
</protein>
<proteinExistence type="predicted"/>
<dbReference type="GO" id="GO:0008017">
    <property type="term" value="F:microtubule binding"/>
    <property type="evidence" value="ECO:0007669"/>
    <property type="project" value="TreeGrafter"/>
</dbReference>
<dbReference type="PANTHER" id="PTHR18947">
    <property type="entry name" value="HOOK PROTEINS"/>
    <property type="match status" value="1"/>
</dbReference>
<feature type="region of interest" description="Disordered" evidence="2">
    <location>
        <begin position="732"/>
        <end position="819"/>
    </location>
</feature>
<dbReference type="EMBL" id="AJVK01014244">
    <property type="status" value="NOT_ANNOTATED_CDS"/>
    <property type="molecule type" value="Genomic_DNA"/>
</dbReference>
<dbReference type="VEuPathDB" id="VectorBase:PPAPM1_010995"/>
<dbReference type="GO" id="GO:0051959">
    <property type="term" value="F:dynein light intermediate chain binding"/>
    <property type="evidence" value="ECO:0007669"/>
    <property type="project" value="TreeGrafter"/>
</dbReference>
<keyword evidence="4" id="KW-1185">Reference proteome</keyword>
<dbReference type="EMBL" id="AJVK01014246">
    <property type="status" value="NOT_ANNOTATED_CDS"/>
    <property type="molecule type" value="Genomic_DNA"/>
</dbReference>
<reference evidence="3" key="1">
    <citation type="submission" date="2022-08" db="UniProtKB">
        <authorList>
            <consortium name="EnsemblMetazoa"/>
        </authorList>
    </citation>
    <scope>IDENTIFICATION</scope>
    <source>
        <strain evidence="3">Israel</strain>
    </source>
</reference>
<dbReference type="VEuPathDB" id="VectorBase:PPAI005729"/>
<evidence type="ECO:0000313" key="3">
    <source>
        <dbReference type="EnsemblMetazoa" id="PPAI005729-PA"/>
    </source>
</evidence>
<feature type="coiled-coil region" evidence="1">
    <location>
        <begin position="652"/>
        <end position="679"/>
    </location>
</feature>
<feature type="region of interest" description="Disordered" evidence="2">
    <location>
        <begin position="896"/>
        <end position="937"/>
    </location>
</feature>
<dbReference type="Gene3D" id="1.20.5.4090">
    <property type="match status" value="1"/>
</dbReference>
<dbReference type="GO" id="GO:0031122">
    <property type="term" value="P:cytoplasmic microtubule organization"/>
    <property type="evidence" value="ECO:0007669"/>
    <property type="project" value="TreeGrafter"/>
</dbReference>
<dbReference type="AlphaFoldDB" id="A0A1B0DCV8"/>
<dbReference type="PANTHER" id="PTHR18947:SF28">
    <property type="entry name" value="GIRDIN, ISOFORM A"/>
    <property type="match status" value="1"/>
</dbReference>
<feature type="coiled-coil region" evidence="1">
    <location>
        <begin position="102"/>
        <end position="287"/>
    </location>
</feature>
<feature type="coiled-coil region" evidence="1">
    <location>
        <begin position="400"/>
        <end position="577"/>
    </location>
</feature>
<dbReference type="Gene3D" id="1.10.287.1490">
    <property type="match status" value="1"/>
</dbReference>
<feature type="coiled-coil region" evidence="1">
    <location>
        <begin position="4"/>
        <end position="41"/>
    </location>
</feature>
<dbReference type="GO" id="GO:0005813">
    <property type="term" value="C:centrosome"/>
    <property type="evidence" value="ECO:0007669"/>
    <property type="project" value="TreeGrafter"/>
</dbReference>